<comment type="caution">
    <text evidence="1">The sequence shown here is derived from an EMBL/GenBank/DDBJ whole genome shotgun (WGS) entry which is preliminary data.</text>
</comment>
<accession>A0ABR3GK59</accession>
<proteinExistence type="predicted"/>
<evidence type="ECO:0000313" key="1">
    <source>
        <dbReference type="EMBL" id="KAL0636175.1"/>
    </source>
</evidence>
<dbReference type="Proteomes" id="UP001447188">
    <property type="component" value="Unassembled WGS sequence"/>
</dbReference>
<gene>
    <name evidence="1" type="ORF">Q9L58_004849</name>
</gene>
<keyword evidence="2" id="KW-1185">Reference proteome</keyword>
<evidence type="ECO:0000313" key="2">
    <source>
        <dbReference type="Proteomes" id="UP001447188"/>
    </source>
</evidence>
<name>A0ABR3GK59_9PEZI</name>
<organism evidence="1 2">
    <name type="scientific">Discina gigas</name>
    <dbReference type="NCBI Taxonomy" id="1032678"/>
    <lineage>
        <taxon>Eukaryota</taxon>
        <taxon>Fungi</taxon>
        <taxon>Dikarya</taxon>
        <taxon>Ascomycota</taxon>
        <taxon>Pezizomycotina</taxon>
        <taxon>Pezizomycetes</taxon>
        <taxon>Pezizales</taxon>
        <taxon>Discinaceae</taxon>
        <taxon>Discina</taxon>
    </lineage>
</organism>
<dbReference type="Gene3D" id="3.60.130.30">
    <property type="match status" value="1"/>
</dbReference>
<protein>
    <submittedName>
        <fullName evidence="1">Uncharacterized protein</fullName>
    </submittedName>
</protein>
<sequence>MEDPQFSSYTEQASIYARLWSLDRSDPQWACQESRYFSSILSKSNCVTTSLIDLPSLLGERPISNSKFNNGTSDISEFTYHPSNPLEPLVLFDSNGNPVAARVPLNDPHALIPSLENSVRKLPLKLAAGKSVATRGGFRVFAYGVHADYSPAPRYNADYISHQPASSAFISNDAKPAIDILSRWYRFLRPSEWAETQNVVLPAGLERRAGPWTTLTINVPDVSRPQDGEGGIKKSVVSKPHTDVLDHKLSMTGVIPFRWDGNWEKGRVVLFPLKTVLEVGRGEAYLMFGAAMHHGNLPDEESGRGSLVCHSRASIHNWWIKQQLAALEREREATRAEAGGDPQAEI</sequence>
<dbReference type="EMBL" id="JBBBZM010000055">
    <property type="protein sequence ID" value="KAL0636175.1"/>
    <property type="molecule type" value="Genomic_DNA"/>
</dbReference>
<reference evidence="1 2" key="1">
    <citation type="submission" date="2024-02" db="EMBL/GenBank/DDBJ databases">
        <title>Discinaceae phylogenomics.</title>
        <authorList>
            <person name="Dirks A.C."/>
            <person name="James T.Y."/>
        </authorList>
    </citation>
    <scope>NUCLEOTIDE SEQUENCE [LARGE SCALE GENOMIC DNA]</scope>
    <source>
        <strain evidence="1 2">ACD0624</strain>
    </source>
</reference>